<organism evidence="1 2">
    <name type="scientific">Phaeodactylibacter luteus</name>
    <dbReference type="NCBI Taxonomy" id="1564516"/>
    <lineage>
        <taxon>Bacteria</taxon>
        <taxon>Pseudomonadati</taxon>
        <taxon>Bacteroidota</taxon>
        <taxon>Saprospiria</taxon>
        <taxon>Saprospirales</taxon>
        <taxon>Haliscomenobacteraceae</taxon>
        <taxon>Phaeodactylibacter</taxon>
    </lineage>
</organism>
<reference evidence="1 2" key="1">
    <citation type="submission" date="2019-08" db="EMBL/GenBank/DDBJ databases">
        <title>Genome of Phaeodactylibacter luteus.</title>
        <authorList>
            <person name="Bowman J.P."/>
        </authorList>
    </citation>
    <scope>NUCLEOTIDE SEQUENCE [LARGE SCALE GENOMIC DNA]</scope>
    <source>
        <strain evidence="1 2">KCTC 42180</strain>
    </source>
</reference>
<accession>A0A5C6RQF0</accession>
<evidence type="ECO:0008006" key="3">
    <source>
        <dbReference type="Google" id="ProtNLM"/>
    </source>
</evidence>
<sequence length="127" mass="14932">MRMRKLHLLMFALLLLLAGFAAGWVAHRGIVRQKMQRVAELRKARGFADHFFEHIGATPEQFEQLSGTVGRYGQEMDGLYSAFNQERRSLMDSLTAEVSHLLTEEQQSRLERFSRRFQKRRRHKAQE</sequence>
<dbReference type="EMBL" id="VOOR01000011">
    <property type="protein sequence ID" value="TXB64463.1"/>
    <property type="molecule type" value="Genomic_DNA"/>
</dbReference>
<evidence type="ECO:0000313" key="1">
    <source>
        <dbReference type="EMBL" id="TXB64463.1"/>
    </source>
</evidence>
<name>A0A5C6RQF0_9BACT</name>
<dbReference type="RefSeq" id="WP_147166758.1">
    <property type="nucleotide sequence ID" value="NZ_VOOR01000011.1"/>
</dbReference>
<dbReference type="Proteomes" id="UP000321580">
    <property type="component" value="Unassembled WGS sequence"/>
</dbReference>
<comment type="caution">
    <text evidence="1">The sequence shown here is derived from an EMBL/GenBank/DDBJ whole genome shotgun (WGS) entry which is preliminary data.</text>
</comment>
<dbReference type="AlphaFoldDB" id="A0A5C6RQF0"/>
<proteinExistence type="predicted"/>
<evidence type="ECO:0000313" key="2">
    <source>
        <dbReference type="Proteomes" id="UP000321580"/>
    </source>
</evidence>
<gene>
    <name evidence="1" type="ORF">FRY97_07125</name>
</gene>
<protein>
    <recommendedName>
        <fullName evidence="3">Periplasmic heavy metal sensor</fullName>
    </recommendedName>
</protein>
<keyword evidence="2" id="KW-1185">Reference proteome</keyword>